<dbReference type="FunFam" id="3.40.50.300:FF:000640">
    <property type="entry name" value="MoxR family ATPase"/>
    <property type="match status" value="1"/>
</dbReference>
<dbReference type="AlphaFoldDB" id="A0A1W6P0C1"/>
<dbReference type="PANTHER" id="PTHR42759:SF1">
    <property type="entry name" value="MAGNESIUM-CHELATASE SUBUNIT CHLD"/>
    <property type="match status" value="1"/>
</dbReference>
<proteinExistence type="inferred from homology"/>
<dbReference type="InterPro" id="IPR027417">
    <property type="entry name" value="P-loop_NTPase"/>
</dbReference>
<evidence type="ECO:0000256" key="3">
    <source>
        <dbReference type="ARBA" id="ARBA00061607"/>
    </source>
</evidence>
<dbReference type="PIRSF" id="PIRSF002849">
    <property type="entry name" value="AAA_ATPase_chaperone_MoxR_prd"/>
    <property type="match status" value="1"/>
</dbReference>
<protein>
    <submittedName>
        <fullName evidence="5">MoxR-like ATPase</fullName>
        <ecNumber evidence="5">3.6.3.-</ecNumber>
    </submittedName>
</protein>
<feature type="domain" description="AAA+ ATPase" evidence="4">
    <location>
        <begin position="45"/>
        <end position="189"/>
    </location>
</feature>
<organism evidence="5 6">
    <name type="scientific">Ketogulonicigenium robustum</name>
    <dbReference type="NCBI Taxonomy" id="92947"/>
    <lineage>
        <taxon>Bacteria</taxon>
        <taxon>Pseudomonadati</taxon>
        <taxon>Pseudomonadota</taxon>
        <taxon>Alphaproteobacteria</taxon>
        <taxon>Rhodobacterales</taxon>
        <taxon>Roseobacteraceae</taxon>
        <taxon>Ketogulonicigenium</taxon>
    </lineage>
</organism>
<evidence type="ECO:0000256" key="1">
    <source>
        <dbReference type="ARBA" id="ARBA00022741"/>
    </source>
</evidence>
<keyword evidence="2" id="KW-0067">ATP-binding</keyword>
<dbReference type="PANTHER" id="PTHR42759">
    <property type="entry name" value="MOXR FAMILY PROTEIN"/>
    <property type="match status" value="1"/>
</dbReference>
<dbReference type="InterPro" id="IPR003593">
    <property type="entry name" value="AAA+_ATPase"/>
</dbReference>
<dbReference type="Proteomes" id="UP000242447">
    <property type="component" value="Chromosome"/>
</dbReference>
<evidence type="ECO:0000256" key="2">
    <source>
        <dbReference type="ARBA" id="ARBA00022840"/>
    </source>
</evidence>
<dbReference type="GO" id="GO:0005524">
    <property type="term" value="F:ATP binding"/>
    <property type="evidence" value="ECO:0007669"/>
    <property type="project" value="UniProtKB-KW"/>
</dbReference>
<dbReference type="KEGG" id="kro:BVG79_01618"/>
<dbReference type="Pfam" id="PF17863">
    <property type="entry name" value="AAA_lid_2"/>
    <property type="match status" value="1"/>
</dbReference>
<dbReference type="Gene3D" id="3.40.50.300">
    <property type="entry name" value="P-loop containing nucleotide triphosphate hydrolases"/>
    <property type="match status" value="1"/>
</dbReference>
<keyword evidence="6" id="KW-1185">Reference proteome</keyword>
<dbReference type="RefSeq" id="WP_085786422.1">
    <property type="nucleotide sequence ID" value="NZ_CP019937.1"/>
</dbReference>
<name>A0A1W6P0C1_9RHOB</name>
<dbReference type="Pfam" id="PF07726">
    <property type="entry name" value="AAA_3"/>
    <property type="match status" value="1"/>
</dbReference>
<evidence type="ECO:0000313" key="6">
    <source>
        <dbReference type="Proteomes" id="UP000242447"/>
    </source>
</evidence>
<dbReference type="InterPro" id="IPR011703">
    <property type="entry name" value="ATPase_AAA-3"/>
</dbReference>
<gene>
    <name evidence="5" type="primary">moxR</name>
    <name evidence="5" type="ORF">BVG79_01618</name>
</gene>
<dbReference type="InterPro" id="IPR050764">
    <property type="entry name" value="CbbQ/NirQ/NorQ/GpvN"/>
</dbReference>
<reference evidence="5 6" key="1">
    <citation type="submission" date="2017-02" db="EMBL/GenBank/DDBJ databases">
        <title>Ketogulonicigenium robustum SPU B003 Genome sequencing and assembly.</title>
        <authorList>
            <person name="Li Y."/>
            <person name="Liu L."/>
            <person name="Wang C."/>
            <person name="Zhang M."/>
            <person name="Zhang T."/>
            <person name="Zhang Y."/>
        </authorList>
    </citation>
    <scope>NUCLEOTIDE SEQUENCE [LARGE SCALE GENOMIC DNA]</scope>
    <source>
        <strain evidence="5 6">SPU_B003</strain>
    </source>
</reference>
<comment type="similarity">
    <text evidence="3">Belongs to the MoxR family.</text>
</comment>
<sequence>MAEDDSLLAEVEALQTRLGAARASIARSVIGQERVVDLALGAVLAGGHALLVGLPGLGKTRLVNTLAHVLGLNSSRVQFTPDLMPADILGSEVLETAADGTRSFRFIEGPVFCQLLMADEINRASPRTQSALLQAMQEGEVTIAGQHRPLGRPFHVLATQNPLEQEGTYPLPEAQLDRFLVMIDVPYPTRATEREILLATTGSDEAESEAVFTPDDLLAAQALLRRMPVGQSVVDAIIDLVRACRPDDETAPDFIRENIAWGPGPRAAQALMLLARAEALLNGRLSPNIADVAALAGPVLGHRMAASFAARARGATVESLVDRLVAHVLHTEAAA</sequence>
<keyword evidence="1" id="KW-0547">Nucleotide-binding</keyword>
<dbReference type="STRING" id="92947.BVG79_01618"/>
<dbReference type="Gene3D" id="1.10.8.80">
    <property type="entry name" value="Magnesium chelatase subunit I, C-Terminal domain"/>
    <property type="match status" value="1"/>
</dbReference>
<dbReference type="EC" id="3.6.3.-" evidence="5"/>
<evidence type="ECO:0000313" key="5">
    <source>
        <dbReference type="EMBL" id="ARO14962.1"/>
    </source>
</evidence>
<evidence type="ECO:0000259" key="4">
    <source>
        <dbReference type="SMART" id="SM00382"/>
    </source>
</evidence>
<keyword evidence="5" id="KW-0378">Hydrolase</keyword>
<dbReference type="InterPro" id="IPR041628">
    <property type="entry name" value="ChlI/MoxR_AAA_lid"/>
</dbReference>
<dbReference type="EMBL" id="CP019937">
    <property type="protein sequence ID" value="ARO14962.1"/>
    <property type="molecule type" value="Genomic_DNA"/>
</dbReference>
<dbReference type="SUPFAM" id="SSF52540">
    <property type="entry name" value="P-loop containing nucleoside triphosphate hydrolases"/>
    <property type="match status" value="1"/>
</dbReference>
<dbReference type="GO" id="GO:0016887">
    <property type="term" value="F:ATP hydrolysis activity"/>
    <property type="evidence" value="ECO:0007669"/>
    <property type="project" value="InterPro"/>
</dbReference>
<dbReference type="CDD" id="cd00009">
    <property type="entry name" value="AAA"/>
    <property type="match status" value="1"/>
</dbReference>
<dbReference type="OrthoDB" id="9808397at2"/>
<dbReference type="SMART" id="SM00382">
    <property type="entry name" value="AAA"/>
    <property type="match status" value="1"/>
</dbReference>
<accession>A0A1W6P0C1</accession>